<evidence type="ECO:0000256" key="1">
    <source>
        <dbReference type="ARBA" id="ARBA00004173"/>
    </source>
</evidence>
<accession>A0A8H7UEZ3</accession>
<feature type="region of interest" description="Disordered" evidence="4">
    <location>
        <begin position="20"/>
        <end position="78"/>
    </location>
</feature>
<evidence type="ECO:0000256" key="3">
    <source>
        <dbReference type="ARBA" id="ARBA00043970"/>
    </source>
</evidence>
<evidence type="ECO:0000313" key="5">
    <source>
        <dbReference type="EMBL" id="KAG2176919.1"/>
    </source>
</evidence>
<comment type="caution">
    <text evidence="5">The sequence shown here is derived from an EMBL/GenBank/DDBJ whole genome shotgun (WGS) entry which is preliminary data.</text>
</comment>
<dbReference type="Pfam" id="PF10937">
    <property type="entry name" value="Kgd4-YMR31"/>
    <property type="match status" value="1"/>
</dbReference>
<reference evidence="5" key="1">
    <citation type="submission" date="2020-12" db="EMBL/GenBank/DDBJ databases">
        <title>Metabolic potential, ecology and presence of endohyphal bacteria is reflected in genomic diversity of Mucoromycotina.</title>
        <authorList>
            <person name="Muszewska A."/>
            <person name="Okrasinska A."/>
            <person name="Steczkiewicz K."/>
            <person name="Drgas O."/>
            <person name="Orlowska M."/>
            <person name="Perlinska-Lenart U."/>
            <person name="Aleksandrzak-Piekarczyk T."/>
            <person name="Szatraj K."/>
            <person name="Zielenkiewicz U."/>
            <person name="Pilsyk S."/>
            <person name="Malc E."/>
            <person name="Mieczkowski P."/>
            <person name="Kruszewska J.S."/>
            <person name="Biernat P."/>
            <person name="Pawlowska J."/>
        </authorList>
    </citation>
    <scope>NUCLEOTIDE SEQUENCE</scope>
    <source>
        <strain evidence="5">WA0000067209</strain>
    </source>
</reference>
<proteinExistence type="inferred from homology"/>
<evidence type="ECO:0000256" key="4">
    <source>
        <dbReference type="SAM" id="MobiDB-lite"/>
    </source>
</evidence>
<keyword evidence="2" id="KW-0496">Mitochondrion</keyword>
<evidence type="ECO:0000313" key="6">
    <source>
        <dbReference type="Proteomes" id="UP000654370"/>
    </source>
</evidence>
<name>A0A8H7UEZ3_MORIS</name>
<dbReference type="Proteomes" id="UP000654370">
    <property type="component" value="Unassembled WGS sequence"/>
</dbReference>
<comment type="subcellular location">
    <subcellularLocation>
        <location evidence="1">Mitochondrion</location>
    </subcellularLocation>
</comment>
<dbReference type="GO" id="GO:0006103">
    <property type="term" value="P:2-oxoglutarate metabolic process"/>
    <property type="evidence" value="ECO:0007669"/>
    <property type="project" value="InterPro"/>
</dbReference>
<keyword evidence="6" id="KW-1185">Reference proteome</keyword>
<feature type="compositionally biased region" description="Low complexity" evidence="4">
    <location>
        <begin position="51"/>
        <end position="75"/>
    </location>
</feature>
<dbReference type="AlphaFoldDB" id="A0A8H7UEZ3"/>
<feature type="non-terminal residue" evidence="5">
    <location>
        <position position="1"/>
    </location>
</feature>
<evidence type="ECO:0000256" key="2">
    <source>
        <dbReference type="ARBA" id="ARBA00023128"/>
    </source>
</evidence>
<organism evidence="5 6">
    <name type="scientific">Mortierella isabellina</name>
    <name type="common">Filamentous fungus</name>
    <name type="synonym">Umbelopsis isabellina</name>
    <dbReference type="NCBI Taxonomy" id="91625"/>
    <lineage>
        <taxon>Eukaryota</taxon>
        <taxon>Fungi</taxon>
        <taxon>Fungi incertae sedis</taxon>
        <taxon>Mucoromycota</taxon>
        <taxon>Mucoromycotina</taxon>
        <taxon>Umbelopsidomycetes</taxon>
        <taxon>Umbelopsidales</taxon>
        <taxon>Umbelopsidaceae</taxon>
        <taxon>Umbelopsis</taxon>
    </lineage>
</organism>
<dbReference type="OrthoDB" id="2116030at2759"/>
<dbReference type="EMBL" id="JAEPQZ010000009">
    <property type="protein sequence ID" value="KAG2176919.1"/>
    <property type="molecule type" value="Genomic_DNA"/>
</dbReference>
<sequence length="121" mass="13064">MQPTIARAARLIQFVGPRKNLWKDSAPHGGKHPLEPANLEKQTAKANPRDAPQQKASSSSSASAPAPKSKSSSSANAIEYGQLPARYKRLPLSEAEMEIIQVSDIVVCFQEYDGTFELTGA</sequence>
<dbReference type="InterPro" id="IPR020373">
    <property type="entry name" value="Kgd4/YMR-31"/>
</dbReference>
<dbReference type="GO" id="GO:0005739">
    <property type="term" value="C:mitochondrion"/>
    <property type="evidence" value="ECO:0007669"/>
    <property type="project" value="UniProtKB-SubCell"/>
</dbReference>
<protein>
    <submittedName>
        <fullName evidence="5">Uncharacterized protein</fullName>
    </submittedName>
</protein>
<gene>
    <name evidence="5" type="ORF">INT43_007573</name>
</gene>
<comment type="similarity">
    <text evidence="3">Belongs to the alpha-ketoglutarate dehydrogenase component 4 family.</text>
</comment>